<keyword evidence="3" id="KW-0804">Transcription</keyword>
<evidence type="ECO:0000313" key="7">
    <source>
        <dbReference type="EMBL" id="KAH1909123.1"/>
    </source>
</evidence>
<feature type="region of interest" description="Disordered" evidence="5">
    <location>
        <begin position="556"/>
        <end position="585"/>
    </location>
</feature>
<feature type="region of interest" description="Disordered" evidence="5">
    <location>
        <begin position="206"/>
        <end position="248"/>
    </location>
</feature>
<reference evidence="7" key="1">
    <citation type="submission" date="2021-08" db="EMBL/GenBank/DDBJ databases">
        <title>Global Aspergillus fumigatus from environmental and clinical sources.</title>
        <authorList>
            <person name="Barber A."/>
            <person name="Sae-Ong T."/>
        </authorList>
    </citation>
    <scope>NUCLEOTIDE SEQUENCE</scope>
    <source>
        <strain evidence="7">NRZ-2016-071</strain>
    </source>
</reference>
<feature type="region of interest" description="Disordered" evidence="5">
    <location>
        <begin position="127"/>
        <end position="175"/>
    </location>
</feature>
<protein>
    <recommendedName>
        <fullName evidence="6">Zn(2)-C6 fungal-type domain-containing protein</fullName>
    </recommendedName>
</protein>
<proteinExistence type="predicted"/>
<accession>A0A9P8NM18</accession>
<feature type="region of interest" description="Disordered" evidence="5">
    <location>
        <begin position="299"/>
        <end position="360"/>
    </location>
</feature>
<evidence type="ECO:0000259" key="6">
    <source>
        <dbReference type="PROSITE" id="PS50048"/>
    </source>
</evidence>
<dbReference type="Proteomes" id="UP000813423">
    <property type="component" value="Unassembled WGS sequence"/>
</dbReference>
<evidence type="ECO:0000256" key="5">
    <source>
        <dbReference type="SAM" id="MobiDB-lite"/>
    </source>
</evidence>
<dbReference type="SUPFAM" id="SSF57701">
    <property type="entry name" value="Zn2/Cys6 DNA-binding domain"/>
    <property type="match status" value="1"/>
</dbReference>
<dbReference type="EMBL" id="JAIBSC010000015">
    <property type="protein sequence ID" value="KAH1909123.1"/>
    <property type="molecule type" value="Genomic_DNA"/>
</dbReference>
<name>A0A9P8NM18_ASPFM</name>
<keyword evidence="2" id="KW-0238">DNA-binding</keyword>
<dbReference type="GO" id="GO:0003677">
    <property type="term" value="F:DNA binding"/>
    <property type="evidence" value="ECO:0007669"/>
    <property type="project" value="UniProtKB-KW"/>
</dbReference>
<dbReference type="AlphaFoldDB" id="A0A9P8NM18"/>
<feature type="compositionally biased region" description="Polar residues" evidence="5">
    <location>
        <begin position="347"/>
        <end position="360"/>
    </location>
</feature>
<dbReference type="GO" id="GO:0000981">
    <property type="term" value="F:DNA-binding transcription factor activity, RNA polymerase II-specific"/>
    <property type="evidence" value="ECO:0007669"/>
    <property type="project" value="InterPro"/>
</dbReference>
<dbReference type="GO" id="GO:0008270">
    <property type="term" value="F:zinc ion binding"/>
    <property type="evidence" value="ECO:0007669"/>
    <property type="project" value="InterPro"/>
</dbReference>
<comment type="caution">
    <text evidence="7">The sequence shown here is derived from an EMBL/GenBank/DDBJ whole genome shotgun (WGS) entry which is preliminary data.</text>
</comment>
<keyword evidence="1" id="KW-0805">Transcription regulation</keyword>
<gene>
    <name evidence="7" type="ORF">KXV57_002223</name>
</gene>
<evidence type="ECO:0000256" key="2">
    <source>
        <dbReference type="ARBA" id="ARBA00023125"/>
    </source>
</evidence>
<feature type="compositionally biased region" description="Low complexity" evidence="5">
    <location>
        <begin position="556"/>
        <end position="571"/>
    </location>
</feature>
<evidence type="ECO:0000313" key="8">
    <source>
        <dbReference type="Proteomes" id="UP000813423"/>
    </source>
</evidence>
<dbReference type="CDD" id="cd00067">
    <property type="entry name" value="GAL4"/>
    <property type="match status" value="1"/>
</dbReference>
<dbReference type="Gene3D" id="4.10.240.10">
    <property type="entry name" value="Zn(2)-C6 fungal-type DNA-binding domain"/>
    <property type="match status" value="1"/>
</dbReference>
<dbReference type="InterPro" id="IPR001138">
    <property type="entry name" value="Zn2Cys6_DnaBD"/>
</dbReference>
<evidence type="ECO:0000256" key="4">
    <source>
        <dbReference type="ARBA" id="ARBA00023242"/>
    </source>
</evidence>
<dbReference type="InterPro" id="IPR036864">
    <property type="entry name" value="Zn2-C6_fun-type_DNA-bd_sf"/>
</dbReference>
<keyword evidence="4" id="KW-0539">Nucleus</keyword>
<evidence type="ECO:0000256" key="3">
    <source>
        <dbReference type="ARBA" id="ARBA00023163"/>
    </source>
</evidence>
<feature type="domain" description="Zn(2)-C6 fungal-type" evidence="6">
    <location>
        <begin position="93"/>
        <end position="124"/>
    </location>
</feature>
<sequence>MDVNRKRMVRMASAQRSEMLVRLSGKAKRWTVGGGGEVETHTFHTFCAGQKSYKSVVRRQRPRIARRDKRPSHPIANRGMNMLVHDLGFSHRACDRCHGQKLRCRRENNSDTCVRCARAGVRCTPRPMRLRSRAQSTKNTQQQQSQSPANGGSTQQLHVNQEQGPNDTNDEHSDHFEYLPTSLLDMPTDLNMGMDPSSLQVDIHPALTAPYGPEGSVHTSQPSGPQAPSHLRTAEQAGQTRWSDAPNLDTSDELYDFSLPATMRSSFPATYHRHRASLARNMSPQPAHQQGRDDMMVDFDQAEGNPRGSDGKDSRADSGYGNELSPSDLLRSPYGDAPDSDSELQPRGNSQDQGEQSNSILDTRHQNMTSWIRRLSDTNVQLHQHMQSIPLVGTGKKTRGSGAGTSLSPMELPVDSTFKLSSQYTGLLTSICARLQACRSCNDSQALAQLALDQPSQLLVLSSYMCLLASYDKILQHIEAWLKVRLKMGVRGSATTLDDDESSSCFPTQLPSLAVGSFEVPKTSSIQSLVLTCIMETNVMHMHSLISEIMRPVSHPATGSASKTAASGPPAAEKRPGNGAADAGDGLSTVAKVTLQAIEANEDSTLRLVHTVSRLALQRVML</sequence>
<dbReference type="PROSITE" id="PS50048">
    <property type="entry name" value="ZN2_CY6_FUNGAL_2"/>
    <property type="match status" value="1"/>
</dbReference>
<feature type="compositionally biased region" description="Polar residues" evidence="5">
    <location>
        <begin position="217"/>
        <end position="226"/>
    </location>
</feature>
<dbReference type="PROSITE" id="PS00463">
    <property type="entry name" value="ZN2_CY6_FUNGAL_1"/>
    <property type="match status" value="1"/>
</dbReference>
<evidence type="ECO:0000256" key="1">
    <source>
        <dbReference type="ARBA" id="ARBA00023015"/>
    </source>
</evidence>
<organism evidence="7 8">
    <name type="scientific">Aspergillus fumigatus</name>
    <name type="common">Neosartorya fumigata</name>
    <dbReference type="NCBI Taxonomy" id="746128"/>
    <lineage>
        <taxon>Eukaryota</taxon>
        <taxon>Fungi</taxon>
        <taxon>Dikarya</taxon>
        <taxon>Ascomycota</taxon>
        <taxon>Pezizomycotina</taxon>
        <taxon>Eurotiomycetes</taxon>
        <taxon>Eurotiomycetidae</taxon>
        <taxon>Eurotiales</taxon>
        <taxon>Aspergillaceae</taxon>
        <taxon>Aspergillus</taxon>
        <taxon>Aspergillus subgen. Fumigati</taxon>
    </lineage>
</organism>
<feature type="compositionally biased region" description="Polar residues" evidence="5">
    <location>
        <begin position="148"/>
        <end position="167"/>
    </location>
</feature>